<dbReference type="SUPFAM" id="SSF55729">
    <property type="entry name" value="Acyl-CoA N-acyltransferases (Nat)"/>
    <property type="match status" value="1"/>
</dbReference>
<dbReference type="InterPro" id="IPR016181">
    <property type="entry name" value="Acyl_CoA_acyltransferase"/>
</dbReference>
<dbReference type="RefSeq" id="WP_231570927.1">
    <property type="nucleotide sequence ID" value="NZ_KQ033865.1"/>
</dbReference>
<protein>
    <submittedName>
        <fullName evidence="1">Acetyltransferase</fullName>
    </submittedName>
</protein>
<evidence type="ECO:0000313" key="2">
    <source>
        <dbReference type="Proteomes" id="UP000033652"/>
    </source>
</evidence>
<dbReference type="AlphaFoldDB" id="A0ABD4AEU7"/>
<proteinExistence type="predicted"/>
<accession>A0ABD4AEU7</accession>
<reference evidence="1 2" key="1">
    <citation type="submission" date="2014-12" db="EMBL/GenBank/DDBJ databases">
        <title>Comparative genomics of the lactic acid bacteria isolated from the honey bee gut.</title>
        <authorList>
            <person name="Ellegaard K.M."/>
            <person name="Tamarit D."/>
            <person name="Javelind E."/>
            <person name="Olofsson T."/>
            <person name="Andersson S.G."/>
            <person name="Vasquez A."/>
        </authorList>
    </citation>
    <scope>NUCLEOTIDE SEQUENCE [LARGE SCALE GENOMIC DNA]</scope>
    <source>
        <strain evidence="1 2">Bma6</strain>
    </source>
</reference>
<dbReference type="Gene3D" id="3.40.630.30">
    <property type="match status" value="1"/>
</dbReference>
<name>A0ABD4AEU7_9BIFI</name>
<gene>
    <name evidence="1" type="ORF">JF68_09890</name>
</gene>
<organism evidence="1 2">
    <name type="scientific">Bifidobacterium coryneforme</name>
    <dbReference type="NCBI Taxonomy" id="1687"/>
    <lineage>
        <taxon>Bacteria</taxon>
        <taxon>Bacillati</taxon>
        <taxon>Actinomycetota</taxon>
        <taxon>Actinomycetes</taxon>
        <taxon>Bifidobacteriales</taxon>
        <taxon>Bifidobacteriaceae</taxon>
        <taxon>Bifidobacterium</taxon>
    </lineage>
</organism>
<dbReference type="EMBL" id="JXBX01000009">
    <property type="protein sequence ID" value="KJY53630.1"/>
    <property type="molecule type" value="Genomic_DNA"/>
</dbReference>
<sequence length="217" mass="24861">MSRYEMETARWIRHATMDDFDAIMSVYAYARKKMAETGNPRQWGDKYPLPERIQADIEGGHTLLLVDDAAALVDPPEDPDYPEPELDEHRGEHERIIGVFAIFHDEDPDYRVIDGEWLDDQPYTTIHRVASSGLGRHAAHDLLSWSMRHFENVRADTGMKNYAMQHILETHGFTKCGNIVMPQNKDIDQVRLAYQRHDVTDGTACGPKDTARQLLSV</sequence>
<evidence type="ECO:0000313" key="1">
    <source>
        <dbReference type="EMBL" id="KJY53630.1"/>
    </source>
</evidence>
<comment type="caution">
    <text evidence="1">The sequence shown here is derived from an EMBL/GenBank/DDBJ whole genome shotgun (WGS) entry which is preliminary data.</text>
</comment>
<dbReference type="Proteomes" id="UP000033652">
    <property type="component" value="Unassembled WGS sequence"/>
</dbReference>